<proteinExistence type="predicted"/>
<sequence>MKIFQKTNKAFTLIELLVVISIIAVLMAILLPSLSMVRKQAKKLVCGSNLRQLQLSAAAYTNSNDNKFPFQDGRGFHGNDGVKALNALNRESSDWRENWIYSLVNYGNLPKESYVCPEITSLFNREKNAVADDRGYYFSYTANGVLTHYGGRYIKRPSEVVSFMDDVYLATSAVIRASIQTHFLSRRGDPPPSPSPADAGFSGWMRFSDADLICDGPHDMDTHTARWFDEPRIEAKSSSGGNGGGRNYVFADGHVEYMKWDEISSRHFGLKINGKDQQEEDVPGYQSNGRLGYISQ</sequence>
<dbReference type="STRING" id="1851148.SMSP2_00184"/>
<feature type="compositionally biased region" description="Polar residues" evidence="1">
    <location>
        <begin position="285"/>
        <end position="296"/>
    </location>
</feature>
<keyword evidence="4" id="KW-1185">Reference proteome</keyword>
<protein>
    <recommendedName>
        <fullName evidence="5">Major pilin subunit</fullName>
    </recommendedName>
</protein>
<name>A0A1Q2MB17_9BACT</name>
<feature type="region of interest" description="Disordered" evidence="1">
    <location>
        <begin position="274"/>
        <end position="296"/>
    </location>
</feature>
<keyword evidence="2" id="KW-1133">Transmembrane helix</keyword>
<dbReference type="RefSeq" id="WP_186804784.1">
    <property type="nucleotide sequence ID" value="NZ_CP019646.1"/>
</dbReference>
<dbReference type="InterPro" id="IPR045584">
    <property type="entry name" value="Pilin-like"/>
</dbReference>
<dbReference type="EMBL" id="CP019646">
    <property type="protein sequence ID" value="AQQ69850.1"/>
    <property type="molecule type" value="Genomic_DNA"/>
</dbReference>
<gene>
    <name evidence="3" type="ORF">SMSP2_00184</name>
</gene>
<feature type="transmembrane region" description="Helical" evidence="2">
    <location>
        <begin position="12"/>
        <end position="34"/>
    </location>
</feature>
<dbReference type="PANTHER" id="PTHR30093">
    <property type="entry name" value="GENERAL SECRETION PATHWAY PROTEIN G"/>
    <property type="match status" value="1"/>
</dbReference>
<evidence type="ECO:0000256" key="2">
    <source>
        <dbReference type="SAM" id="Phobius"/>
    </source>
</evidence>
<dbReference type="Pfam" id="PF07963">
    <property type="entry name" value="N_methyl"/>
    <property type="match status" value="1"/>
</dbReference>
<accession>A0A1Q2MB17</accession>
<dbReference type="SUPFAM" id="SSF54523">
    <property type="entry name" value="Pili subunits"/>
    <property type="match status" value="1"/>
</dbReference>
<dbReference type="Proteomes" id="UP000188181">
    <property type="component" value="Chromosome"/>
</dbReference>
<dbReference type="InterPro" id="IPR012902">
    <property type="entry name" value="N_methyl_site"/>
</dbReference>
<dbReference type="KEGG" id="pbas:SMSP2_00184"/>
<dbReference type="AlphaFoldDB" id="A0A1Q2MB17"/>
<evidence type="ECO:0000313" key="4">
    <source>
        <dbReference type="Proteomes" id="UP000188181"/>
    </source>
</evidence>
<dbReference type="NCBIfam" id="TIGR02532">
    <property type="entry name" value="IV_pilin_GFxxxE"/>
    <property type="match status" value="1"/>
</dbReference>
<evidence type="ECO:0000313" key="3">
    <source>
        <dbReference type="EMBL" id="AQQ69850.1"/>
    </source>
</evidence>
<dbReference type="Gene3D" id="3.30.700.10">
    <property type="entry name" value="Glycoprotein, Type 4 Pilin"/>
    <property type="match status" value="1"/>
</dbReference>
<keyword evidence="2" id="KW-0812">Transmembrane</keyword>
<reference evidence="4" key="1">
    <citation type="submission" date="2017-02" db="EMBL/GenBank/DDBJ databases">
        <title>Comparative genomics and description of representatives of a novel lineage of planctomycetes thriving in anoxic sediments.</title>
        <authorList>
            <person name="Spring S."/>
            <person name="Bunk B."/>
            <person name="Sproer C."/>
        </authorList>
    </citation>
    <scope>NUCLEOTIDE SEQUENCE [LARGE SCALE GENOMIC DNA]</scope>
    <source>
        <strain evidence="4">SM-Chi-D1</strain>
    </source>
</reference>
<evidence type="ECO:0008006" key="5">
    <source>
        <dbReference type="Google" id="ProtNLM"/>
    </source>
</evidence>
<organism evidence="3 4">
    <name type="scientific">Limihaloglobus sulfuriphilus</name>
    <dbReference type="NCBI Taxonomy" id="1851148"/>
    <lineage>
        <taxon>Bacteria</taxon>
        <taxon>Pseudomonadati</taxon>
        <taxon>Planctomycetota</taxon>
        <taxon>Phycisphaerae</taxon>
        <taxon>Sedimentisphaerales</taxon>
        <taxon>Sedimentisphaeraceae</taxon>
        <taxon>Limihaloglobus</taxon>
    </lineage>
</organism>
<evidence type="ECO:0000256" key="1">
    <source>
        <dbReference type="SAM" id="MobiDB-lite"/>
    </source>
</evidence>
<keyword evidence="2" id="KW-0472">Membrane</keyword>